<reference evidence="3 4" key="1">
    <citation type="submission" date="2018-06" db="EMBL/GenBank/DDBJ databases">
        <title>A transcriptomic atlas of mushroom development highlights an independent origin of complex multicellularity.</title>
        <authorList>
            <consortium name="DOE Joint Genome Institute"/>
            <person name="Krizsan K."/>
            <person name="Almasi E."/>
            <person name="Merenyi Z."/>
            <person name="Sahu N."/>
            <person name="Viragh M."/>
            <person name="Koszo T."/>
            <person name="Mondo S."/>
            <person name="Kiss B."/>
            <person name="Balint B."/>
            <person name="Kues U."/>
            <person name="Barry K."/>
            <person name="Hegedus J.C."/>
            <person name="Henrissat B."/>
            <person name="Johnson J."/>
            <person name="Lipzen A."/>
            <person name="Ohm R."/>
            <person name="Nagy I."/>
            <person name="Pangilinan J."/>
            <person name="Yan J."/>
            <person name="Xiong Y."/>
            <person name="Grigoriev I.V."/>
            <person name="Hibbett D.S."/>
            <person name="Nagy L.G."/>
        </authorList>
    </citation>
    <scope>NUCLEOTIDE SEQUENCE [LARGE SCALE GENOMIC DNA]</scope>
    <source>
        <strain evidence="3 4">SZMC22713</strain>
    </source>
</reference>
<gene>
    <name evidence="3" type="ORF">BD410DRAFT_579193</name>
</gene>
<dbReference type="CDD" id="cd22191">
    <property type="entry name" value="DPBB_RlpA_EXP_N-like"/>
    <property type="match status" value="1"/>
</dbReference>
<proteinExistence type="predicted"/>
<accession>A0A4Y7PRK8</accession>
<protein>
    <submittedName>
        <fullName evidence="3">Uncharacterized protein</fullName>
    </submittedName>
</protein>
<sequence>MQFQRVSFFFVAFVAFILCALAAPVPADDDSLEKRITHSGRGTWYDTGLGACGKWNNSWEMVVAISHLRWNGGGNCGQYMQINWGGKSQYAKVVDECMGCADGDLDMSASLFSHFASQSKGVLNGVSWHFMAKGWHP</sequence>
<dbReference type="Proteomes" id="UP000294933">
    <property type="component" value="Unassembled WGS sequence"/>
</dbReference>
<dbReference type="SUPFAM" id="SSF50685">
    <property type="entry name" value="Barwin-like endoglucanases"/>
    <property type="match status" value="1"/>
</dbReference>
<evidence type="ECO:0000313" key="3">
    <source>
        <dbReference type="EMBL" id="TDL17209.1"/>
    </source>
</evidence>
<dbReference type="InterPro" id="IPR036908">
    <property type="entry name" value="RlpA-like_sf"/>
</dbReference>
<name>A0A4Y7PRK8_9AGAM</name>
<evidence type="ECO:0000256" key="1">
    <source>
        <dbReference type="ARBA" id="ARBA00022729"/>
    </source>
</evidence>
<dbReference type="PANTHER" id="PTHR31836">
    <property type="match status" value="1"/>
</dbReference>
<dbReference type="OrthoDB" id="406505at2759"/>
<evidence type="ECO:0000313" key="4">
    <source>
        <dbReference type="Proteomes" id="UP000294933"/>
    </source>
</evidence>
<evidence type="ECO:0000256" key="2">
    <source>
        <dbReference type="SAM" id="SignalP"/>
    </source>
</evidence>
<dbReference type="PANTHER" id="PTHR31836:SF28">
    <property type="entry name" value="SRCR DOMAIN-CONTAINING PROTEIN-RELATED"/>
    <property type="match status" value="1"/>
</dbReference>
<dbReference type="STRING" id="50990.A0A4Y7PRK8"/>
<dbReference type="Gene3D" id="2.40.40.10">
    <property type="entry name" value="RlpA-like domain"/>
    <property type="match status" value="1"/>
</dbReference>
<keyword evidence="1 2" id="KW-0732">Signal</keyword>
<dbReference type="EMBL" id="ML170225">
    <property type="protein sequence ID" value="TDL17209.1"/>
    <property type="molecule type" value="Genomic_DNA"/>
</dbReference>
<dbReference type="AlphaFoldDB" id="A0A4Y7PRK8"/>
<keyword evidence="4" id="KW-1185">Reference proteome</keyword>
<organism evidence="3 4">
    <name type="scientific">Rickenella mellea</name>
    <dbReference type="NCBI Taxonomy" id="50990"/>
    <lineage>
        <taxon>Eukaryota</taxon>
        <taxon>Fungi</taxon>
        <taxon>Dikarya</taxon>
        <taxon>Basidiomycota</taxon>
        <taxon>Agaricomycotina</taxon>
        <taxon>Agaricomycetes</taxon>
        <taxon>Hymenochaetales</taxon>
        <taxon>Rickenellaceae</taxon>
        <taxon>Rickenella</taxon>
    </lineage>
</organism>
<feature type="signal peptide" evidence="2">
    <location>
        <begin position="1"/>
        <end position="22"/>
    </location>
</feature>
<feature type="chain" id="PRO_5021258497" evidence="2">
    <location>
        <begin position="23"/>
        <end position="137"/>
    </location>
</feature>
<dbReference type="InterPro" id="IPR051477">
    <property type="entry name" value="Expansin_CellWall"/>
</dbReference>
<dbReference type="VEuPathDB" id="FungiDB:BD410DRAFT_579193"/>